<dbReference type="AlphaFoldDB" id="A0A7J6VMP4"/>
<dbReference type="Proteomes" id="UP000554482">
    <property type="component" value="Unassembled WGS sequence"/>
</dbReference>
<gene>
    <name evidence="1" type="ORF">FRX31_024990</name>
</gene>
<protein>
    <submittedName>
        <fullName evidence="1">Uncharacterized protein</fullName>
    </submittedName>
</protein>
<dbReference type="EMBL" id="JABWDY010030730">
    <property type="protein sequence ID" value="KAF5185425.1"/>
    <property type="molecule type" value="Genomic_DNA"/>
</dbReference>
<keyword evidence="2" id="KW-1185">Reference proteome</keyword>
<proteinExistence type="predicted"/>
<accession>A0A7J6VMP4</accession>
<evidence type="ECO:0000313" key="2">
    <source>
        <dbReference type="Proteomes" id="UP000554482"/>
    </source>
</evidence>
<reference evidence="1 2" key="1">
    <citation type="submission" date="2020-06" db="EMBL/GenBank/DDBJ databases">
        <title>Transcriptomic and genomic resources for Thalictrum thalictroides and T. hernandezii: Facilitating candidate gene discovery in an emerging model plant lineage.</title>
        <authorList>
            <person name="Arias T."/>
            <person name="Riano-Pachon D.M."/>
            <person name="Di Stilio V.S."/>
        </authorList>
    </citation>
    <scope>NUCLEOTIDE SEQUENCE [LARGE SCALE GENOMIC DNA]</scope>
    <source>
        <strain evidence="2">cv. WT478/WT964</strain>
        <tissue evidence="1">Leaves</tissue>
    </source>
</reference>
<comment type="caution">
    <text evidence="1">The sequence shown here is derived from an EMBL/GenBank/DDBJ whole genome shotgun (WGS) entry which is preliminary data.</text>
</comment>
<organism evidence="1 2">
    <name type="scientific">Thalictrum thalictroides</name>
    <name type="common">Rue-anemone</name>
    <name type="synonym">Anemone thalictroides</name>
    <dbReference type="NCBI Taxonomy" id="46969"/>
    <lineage>
        <taxon>Eukaryota</taxon>
        <taxon>Viridiplantae</taxon>
        <taxon>Streptophyta</taxon>
        <taxon>Embryophyta</taxon>
        <taxon>Tracheophyta</taxon>
        <taxon>Spermatophyta</taxon>
        <taxon>Magnoliopsida</taxon>
        <taxon>Ranunculales</taxon>
        <taxon>Ranunculaceae</taxon>
        <taxon>Thalictroideae</taxon>
        <taxon>Thalictrum</taxon>
    </lineage>
</organism>
<sequence>MIRGELEELMYQQEIKWQQKVKLNWRVKGEKMTHFYHNLVNWRRKSNQLQIIDIEGNEVMDEEVITNHVVHYYENLFDDDGCSCPELDGMEFSSLTQTQNTHIERSISEEE</sequence>
<feature type="non-terminal residue" evidence="1">
    <location>
        <position position="111"/>
    </location>
</feature>
<name>A0A7J6VMP4_THATH</name>
<dbReference type="OrthoDB" id="1433654at2759"/>
<evidence type="ECO:0000313" key="1">
    <source>
        <dbReference type="EMBL" id="KAF5185425.1"/>
    </source>
</evidence>